<dbReference type="EMBL" id="HE681424">
    <property type="protein sequence ID" value="CCG19677.1"/>
    <property type="molecule type" value="Genomic_DNA"/>
</dbReference>
<proteinExistence type="predicted"/>
<evidence type="ECO:0000256" key="1">
    <source>
        <dbReference type="SAM" id="SignalP"/>
    </source>
</evidence>
<feature type="signal peptide" evidence="1">
    <location>
        <begin position="1"/>
        <end position="20"/>
    </location>
</feature>
<dbReference type="BioCyc" id="TASI1091495:G13GE-881-MONOMER"/>
<name>I7IL10_9BURK</name>
<reference evidence="2" key="1">
    <citation type="journal article" date="2012" name="Vet. Microbiol.">
        <title>Comparative genomic analyses of the Taylorellae.</title>
        <authorList>
            <person name="Hauser H."/>
            <person name="Richter D.C."/>
            <person name="van Tonder A."/>
            <person name="Clark L."/>
            <person name="Preston A."/>
        </authorList>
    </citation>
    <scope>NUCLEOTIDE SEQUENCE</scope>
    <source>
        <strain evidence="2">14/45</strain>
    </source>
</reference>
<keyword evidence="2" id="KW-0449">Lipoprotein</keyword>
<dbReference type="InterPro" id="IPR010258">
    <property type="entry name" value="Conjugal_tfr_TrbG/VirB9/CagX"/>
</dbReference>
<protein>
    <submittedName>
        <fullName evidence="2">Hypothetical lipoprotein</fullName>
    </submittedName>
</protein>
<dbReference type="Gene3D" id="2.60.40.2500">
    <property type="match status" value="1"/>
</dbReference>
<accession>I7IL10</accession>
<keyword evidence="1" id="KW-0732">Signal</keyword>
<dbReference type="PROSITE" id="PS51257">
    <property type="entry name" value="PROKAR_LIPOPROTEIN"/>
    <property type="match status" value="1"/>
</dbReference>
<evidence type="ECO:0000313" key="2">
    <source>
        <dbReference type="EMBL" id="CCG19677.1"/>
    </source>
</evidence>
<dbReference type="HOGENOM" id="CLU_2221942_0_0_4"/>
<feature type="chain" id="PRO_5003710432" evidence="1">
    <location>
        <begin position="21"/>
        <end position="132"/>
    </location>
</feature>
<dbReference type="InterPro" id="IPR038161">
    <property type="entry name" value="VirB9/CagX/TrbG_C_sf"/>
</dbReference>
<dbReference type="RefSeq" id="WP_015551740.1">
    <property type="nucleotide sequence ID" value="NC_021033.1"/>
</dbReference>
<dbReference type="Pfam" id="PF03524">
    <property type="entry name" value="CagX"/>
    <property type="match status" value="1"/>
</dbReference>
<dbReference type="KEGG" id="tat:KUM_0885"/>
<gene>
    <name evidence="2" type="ORF">KUM_0885</name>
</gene>
<sequence length="132" mass="15614">MKLIPSFFVCALSLSLAACGSQPSWLMKKRFFPGWQHSPRYVNSYDFDWHMKGTQHILPKQVFSTENEVWFEFPDLNVIDGLPMIFSLDPYRGKEKIMKIYQNPPYLVIKGRHSQIRIRHKNADAVVWRELK</sequence>
<dbReference type="AlphaFoldDB" id="I7IL10"/>
<organism evidence="2">
    <name type="scientific">Taylorella asinigenitalis 14/45</name>
    <dbReference type="NCBI Taxonomy" id="1091495"/>
    <lineage>
        <taxon>Bacteria</taxon>
        <taxon>Pseudomonadati</taxon>
        <taxon>Pseudomonadota</taxon>
        <taxon>Betaproteobacteria</taxon>
        <taxon>Burkholderiales</taxon>
        <taxon>Alcaligenaceae</taxon>
        <taxon>Taylorella</taxon>
    </lineage>
</organism>